<evidence type="ECO:0000256" key="2">
    <source>
        <dbReference type="SAM" id="Phobius"/>
    </source>
</evidence>
<feature type="transmembrane region" description="Helical" evidence="2">
    <location>
        <begin position="6"/>
        <end position="29"/>
    </location>
</feature>
<sequence length="385" mass="44709">MNQTRLIFPPYSLLLIFSYTLYFLPLIIVDLPIQNLIYLVFMVLFTLFSWTFCHLLIYTVYGKSTTTTSPMGWRRMDQLGGRNSCFYEYDDSKCIEGSIQSGINGMESEPWDDDANDTRALVHLIRLDSRINSKRFEDPWSIGCLDNTLGFCVQRGHPADRSSEFISDELRRINHWMFWSTGMKKERFPGDRLKNEFTRILGRHFYIPDVTMTSTKQNLWLYQTTDEHFDGSIGCGLDQADDVRINWEAEKKPRLVTKDQFEGTFATRIFKRLIDDSWWITQLGSKRDSGCSSGNHKSKQGSLDNADDQDIDGRKWLLWNTFLDWKSIKEAVLASLIACWMHRKAAIAEQRKPALGLSGISPVCLHCFYSVFAKKKQMENKKYGH</sequence>
<reference evidence="4" key="1">
    <citation type="submission" date="2011-07" db="EMBL/GenBank/DDBJ databases">
        <authorList>
            <consortium name="Caenorhabditis brenneri Sequencing and Analysis Consortium"/>
            <person name="Wilson R.K."/>
        </authorList>
    </citation>
    <scope>NUCLEOTIDE SEQUENCE [LARGE SCALE GENOMIC DNA]</scope>
    <source>
        <strain evidence="4">PB2801</strain>
    </source>
</reference>
<keyword evidence="2" id="KW-0472">Membrane</keyword>
<feature type="compositionally biased region" description="Polar residues" evidence="1">
    <location>
        <begin position="285"/>
        <end position="303"/>
    </location>
</feature>
<dbReference type="InParanoid" id="G0N716"/>
<dbReference type="HOGENOM" id="CLU_718105_0_0_1"/>
<evidence type="ECO:0000313" key="3">
    <source>
        <dbReference type="EMBL" id="EGT54501.1"/>
    </source>
</evidence>
<name>G0N716_CAEBE</name>
<evidence type="ECO:0000313" key="4">
    <source>
        <dbReference type="Proteomes" id="UP000008068"/>
    </source>
</evidence>
<gene>
    <name evidence="3" type="ORF">CAEBREN_15106</name>
</gene>
<keyword evidence="4" id="KW-1185">Reference proteome</keyword>
<keyword evidence="2" id="KW-1133">Transmembrane helix</keyword>
<protein>
    <submittedName>
        <fullName evidence="3">Uncharacterized protein</fullName>
    </submittedName>
</protein>
<dbReference type="Proteomes" id="UP000008068">
    <property type="component" value="Unassembled WGS sequence"/>
</dbReference>
<keyword evidence="2" id="KW-0812">Transmembrane</keyword>
<dbReference type="EMBL" id="GL379846">
    <property type="protein sequence ID" value="EGT54501.1"/>
    <property type="molecule type" value="Genomic_DNA"/>
</dbReference>
<feature type="transmembrane region" description="Helical" evidence="2">
    <location>
        <begin position="36"/>
        <end position="61"/>
    </location>
</feature>
<proteinExistence type="predicted"/>
<evidence type="ECO:0000256" key="1">
    <source>
        <dbReference type="SAM" id="MobiDB-lite"/>
    </source>
</evidence>
<dbReference type="AlphaFoldDB" id="G0N716"/>
<feature type="region of interest" description="Disordered" evidence="1">
    <location>
        <begin position="285"/>
        <end position="306"/>
    </location>
</feature>
<organism evidence="4">
    <name type="scientific">Caenorhabditis brenneri</name>
    <name type="common">Nematode worm</name>
    <dbReference type="NCBI Taxonomy" id="135651"/>
    <lineage>
        <taxon>Eukaryota</taxon>
        <taxon>Metazoa</taxon>
        <taxon>Ecdysozoa</taxon>
        <taxon>Nematoda</taxon>
        <taxon>Chromadorea</taxon>
        <taxon>Rhabditida</taxon>
        <taxon>Rhabditina</taxon>
        <taxon>Rhabditomorpha</taxon>
        <taxon>Rhabditoidea</taxon>
        <taxon>Rhabditidae</taxon>
        <taxon>Peloderinae</taxon>
        <taxon>Caenorhabditis</taxon>
    </lineage>
</organism>
<accession>G0N716</accession>